<dbReference type="Gene3D" id="1.20.120.1200">
    <property type="entry name" value="NADH-ubiquinone/plastoquinone oxidoreductase chain 6, subunit NuoJ"/>
    <property type="match status" value="1"/>
</dbReference>
<keyword evidence="2 3" id="KW-0934">Plastid</keyword>
<dbReference type="GeneID" id="16693847"/>
<keyword evidence="2" id="KW-0472">Membrane</keyword>
<dbReference type="EMBL" id="KC536645">
    <property type="protein sequence ID" value="AGI51393.1"/>
    <property type="molecule type" value="Genomic_DNA"/>
</dbReference>
<comment type="catalytic activity">
    <reaction evidence="2">
        <text>a plastoquinone + NADPH + (n+1) H(+)(in) = a plastoquinol + NADP(+) + n H(+)(out)</text>
        <dbReference type="Rhea" id="RHEA:42612"/>
        <dbReference type="Rhea" id="RHEA-COMP:9561"/>
        <dbReference type="Rhea" id="RHEA-COMP:9562"/>
        <dbReference type="ChEBI" id="CHEBI:15378"/>
        <dbReference type="ChEBI" id="CHEBI:17757"/>
        <dbReference type="ChEBI" id="CHEBI:57783"/>
        <dbReference type="ChEBI" id="CHEBI:58349"/>
        <dbReference type="ChEBI" id="CHEBI:62192"/>
    </reaction>
</comment>
<comment type="subcellular location">
    <subcellularLocation>
        <location evidence="2">Plastid</location>
        <location evidence="2">Chloroplast thylakoid membrane</location>
    </subcellularLocation>
</comment>
<dbReference type="EC" id="7.1.1.-" evidence="2"/>
<accession>S4UB68</accession>
<keyword evidence="2" id="KW-1133">Transmembrane helix</keyword>
<keyword evidence="2" id="KW-0874">Quinone</keyword>
<keyword evidence="2" id="KW-0521">NADP</keyword>
<proteinExistence type="inferred from homology"/>
<keyword evidence="2" id="KW-0793">Thylakoid</keyword>
<comment type="similarity">
    <text evidence="1 2">Belongs to the complex I subunit 6 family.</text>
</comment>
<geneLocation type="chloroplast" evidence="3"/>
<protein>
    <recommendedName>
        <fullName evidence="2">NAD(P)H-quinone oxidoreductase subunit 6, chloroplastic</fullName>
        <ecNumber evidence="2">7.1.1.-</ecNumber>
    </recommendedName>
</protein>
<comment type="subunit">
    <text evidence="2">NDH is composed of at least 16 different subunits, 5 of which are encoded in the nucleus.</text>
</comment>
<feature type="transmembrane region" description="Helical" evidence="2">
    <location>
        <begin position="12"/>
        <end position="37"/>
    </location>
</feature>
<keyword evidence="2" id="KW-0520">NAD</keyword>
<comment type="function">
    <text evidence="2">NDH shuttles electrons from NAD(P)H:plastoquinone, via FMN and iron-sulfur (Fe-S) centers, to quinones in the photosynthetic chain and possibly in a chloroplast respiratory chain. The immediate electron acceptor for the enzyme in this species is believed to be plastoquinone. Couples the redox reaction to proton translocation, and thus conserves the redox energy in a proton gradient.</text>
</comment>
<dbReference type="GO" id="GO:0048038">
    <property type="term" value="F:quinone binding"/>
    <property type="evidence" value="ECO:0007669"/>
    <property type="project" value="UniProtKB-KW"/>
</dbReference>
<feature type="transmembrane region" description="Helical" evidence="2">
    <location>
        <begin position="151"/>
        <end position="173"/>
    </location>
</feature>
<dbReference type="RefSeq" id="YP_008474528.1">
    <property type="nucleotide sequence ID" value="NC_022136.1"/>
</dbReference>
<dbReference type="InterPro" id="IPR042106">
    <property type="entry name" value="Nuo/plastoQ_OxRdtase_6_NuoJ"/>
</dbReference>
<dbReference type="PANTHER" id="PTHR33269:SF17">
    <property type="entry name" value="NADH-UBIQUINONE OXIDOREDUCTASE CHAIN 6"/>
    <property type="match status" value="1"/>
</dbReference>
<gene>
    <name evidence="3" type="primary">ndhG</name>
</gene>
<dbReference type="GO" id="GO:0009535">
    <property type="term" value="C:chloroplast thylakoid membrane"/>
    <property type="evidence" value="ECO:0007669"/>
    <property type="project" value="UniProtKB-SubCell"/>
</dbReference>
<keyword evidence="2" id="KW-0812">Transmembrane</keyword>
<evidence type="ECO:0000256" key="1">
    <source>
        <dbReference type="ARBA" id="ARBA00005698"/>
    </source>
</evidence>
<evidence type="ECO:0000313" key="3">
    <source>
        <dbReference type="EMBL" id="AGI51393.1"/>
    </source>
</evidence>
<sequence>MSLSESIHESIFILIELGIPSGSLGVVSFANVIHSAFMSGLVLTRISLFYLTLNADFVAAAQLLIYVGAINVLIVFAVMLTGRTVGSNSYPTKESGITLAACATLFVSPTLVIQNTEWAYNYFSIDQPKIIEELIKKSDIKQIGYELLTKFLVSFELLSIILLVASVGAITVAREERTDVIDKGVVMPPPSSQHKSSSC</sequence>
<dbReference type="PANTHER" id="PTHR33269">
    <property type="entry name" value="NADH-UBIQUINONE OXIDOREDUCTASE CHAIN 6"/>
    <property type="match status" value="1"/>
</dbReference>
<dbReference type="Pfam" id="PF00499">
    <property type="entry name" value="Oxidored_q3"/>
    <property type="match status" value="1"/>
</dbReference>
<organism evidence="3">
    <name type="scientific">Lygodium japonicum</name>
    <name type="common">Japanese climbing fern</name>
    <name type="synonym">Ophioglossum japonicum</name>
    <dbReference type="NCBI Taxonomy" id="13824"/>
    <lineage>
        <taxon>Eukaryota</taxon>
        <taxon>Viridiplantae</taxon>
        <taxon>Streptophyta</taxon>
        <taxon>Embryophyta</taxon>
        <taxon>Tracheophyta</taxon>
        <taxon>Polypodiopsida</taxon>
        <taxon>Polypodiidae</taxon>
        <taxon>Schizaeales</taxon>
        <taxon>Lygodiaceae</taxon>
        <taxon>Lygodium</taxon>
    </lineage>
</organism>
<dbReference type="GO" id="GO:0008137">
    <property type="term" value="F:NADH dehydrogenase (ubiquinone) activity"/>
    <property type="evidence" value="ECO:0007669"/>
    <property type="project" value="UniProtKB-UniRule"/>
</dbReference>
<feature type="transmembrane region" description="Helical" evidence="2">
    <location>
        <begin position="57"/>
        <end position="82"/>
    </location>
</feature>
<evidence type="ECO:0000256" key="2">
    <source>
        <dbReference type="RuleBase" id="RU004431"/>
    </source>
</evidence>
<keyword evidence="2" id="KW-0618">Plastoquinone</keyword>
<dbReference type="AlphaFoldDB" id="S4UB68"/>
<name>S4UB68_LYGJA</name>
<keyword evidence="2 3" id="KW-0150">Chloroplast</keyword>
<reference evidence="3" key="1">
    <citation type="journal article" date="2013" name="Genome Biol. Evol.">
        <title>Plastome sequences of Lygodium japonicum and Marsilea crenata reveal the genome organization transformation from basal ferns to core leptosporangiates.</title>
        <authorList>
            <person name="Gao L."/>
            <person name="Wang B."/>
            <person name="Wang Z.W."/>
            <person name="Zhou Y."/>
            <person name="Su Y.J."/>
            <person name="Wang T."/>
        </authorList>
    </citation>
    <scope>NUCLEOTIDE SEQUENCE</scope>
</reference>
<comment type="catalytic activity">
    <reaction evidence="2">
        <text>a plastoquinone + NADH + (n+1) H(+)(in) = a plastoquinol + NAD(+) + n H(+)(out)</text>
        <dbReference type="Rhea" id="RHEA:42608"/>
        <dbReference type="Rhea" id="RHEA-COMP:9561"/>
        <dbReference type="Rhea" id="RHEA-COMP:9562"/>
        <dbReference type="ChEBI" id="CHEBI:15378"/>
        <dbReference type="ChEBI" id="CHEBI:17757"/>
        <dbReference type="ChEBI" id="CHEBI:57540"/>
        <dbReference type="ChEBI" id="CHEBI:57945"/>
        <dbReference type="ChEBI" id="CHEBI:62192"/>
    </reaction>
</comment>
<dbReference type="InterPro" id="IPR001457">
    <property type="entry name" value="NADH_UbQ/plastoQ_OxRdtase_su6"/>
</dbReference>